<evidence type="ECO:0000313" key="3">
    <source>
        <dbReference type="EMBL" id="MFC5970878.1"/>
    </source>
</evidence>
<evidence type="ECO:0000256" key="1">
    <source>
        <dbReference type="SAM" id="MobiDB-lite"/>
    </source>
</evidence>
<proteinExistence type="predicted"/>
<gene>
    <name evidence="3" type="ORF">ACFPYI_05980</name>
</gene>
<sequence>MSDTVDIEIENDEEEMADDIDAESVDPGVAADKETDEDGTEESATEEPFEGERAVDFSEATGTLAETFDIDSRKGETITDLETVESEEGRQLVATVEHRRRTALKARFDSARRTGRRVGTVALVLGIVALAASALRRSRTSESDGLNVDTANELDADDDI</sequence>
<dbReference type="RefSeq" id="WP_247413794.1">
    <property type="nucleotide sequence ID" value="NZ_JALLGW010000001.1"/>
</dbReference>
<dbReference type="EMBL" id="JBHSQH010000001">
    <property type="protein sequence ID" value="MFC5970878.1"/>
    <property type="molecule type" value="Genomic_DNA"/>
</dbReference>
<protein>
    <submittedName>
        <fullName evidence="3">Uncharacterized protein</fullName>
    </submittedName>
</protein>
<dbReference type="AlphaFoldDB" id="A0ABD5RK30"/>
<evidence type="ECO:0000256" key="2">
    <source>
        <dbReference type="SAM" id="Phobius"/>
    </source>
</evidence>
<keyword evidence="2" id="KW-1133">Transmembrane helix</keyword>
<dbReference type="Proteomes" id="UP001596099">
    <property type="component" value="Unassembled WGS sequence"/>
</dbReference>
<comment type="caution">
    <text evidence="3">The sequence shown here is derived from an EMBL/GenBank/DDBJ whole genome shotgun (WGS) entry which is preliminary data.</text>
</comment>
<feature type="transmembrane region" description="Helical" evidence="2">
    <location>
        <begin position="117"/>
        <end position="135"/>
    </location>
</feature>
<organism evidence="3 4">
    <name type="scientific">Halomarina salina</name>
    <dbReference type="NCBI Taxonomy" id="1872699"/>
    <lineage>
        <taxon>Archaea</taxon>
        <taxon>Methanobacteriati</taxon>
        <taxon>Methanobacteriota</taxon>
        <taxon>Stenosarchaea group</taxon>
        <taxon>Halobacteria</taxon>
        <taxon>Halobacteriales</taxon>
        <taxon>Natronomonadaceae</taxon>
        <taxon>Halomarina</taxon>
    </lineage>
</organism>
<name>A0ABD5RK30_9EURY</name>
<feature type="region of interest" description="Disordered" evidence="1">
    <location>
        <begin position="139"/>
        <end position="160"/>
    </location>
</feature>
<reference evidence="3 4" key="1">
    <citation type="journal article" date="2019" name="Int. J. Syst. Evol. Microbiol.">
        <title>The Global Catalogue of Microorganisms (GCM) 10K type strain sequencing project: providing services to taxonomists for standard genome sequencing and annotation.</title>
        <authorList>
            <consortium name="The Broad Institute Genomics Platform"/>
            <consortium name="The Broad Institute Genome Sequencing Center for Infectious Disease"/>
            <person name="Wu L."/>
            <person name="Ma J."/>
        </authorList>
    </citation>
    <scope>NUCLEOTIDE SEQUENCE [LARGE SCALE GENOMIC DNA]</scope>
    <source>
        <strain evidence="3 4">CGMCC 1.12543</strain>
    </source>
</reference>
<feature type="region of interest" description="Disordered" evidence="1">
    <location>
        <begin position="1"/>
        <end position="70"/>
    </location>
</feature>
<evidence type="ECO:0000313" key="4">
    <source>
        <dbReference type="Proteomes" id="UP001596099"/>
    </source>
</evidence>
<keyword evidence="4" id="KW-1185">Reference proteome</keyword>
<keyword evidence="2" id="KW-0472">Membrane</keyword>
<keyword evidence="2" id="KW-0812">Transmembrane</keyword>
<accession>A0ABD5RK30</accession>
<feature type="compositionally biased region" description="Acidic residues" evidence="1">
    <location>
        <begin position="34"/>
        <end position="49"/>
    </location>
</feature>
<feature type="compositionally biased region" description="Acidic residues" evidence="1">
    <location>
        <begin position="1"/>
        <end position="24"/>
    </location>
</feature>